<dbReference type="RefSeq" id="WP_189717029.1">
    <property type="nucleotide sequence ID" value="NZ_BMSA01000030.1"/>
</dbReference>
<keyword evidence="2" id="KW-1133">Transmembrane helix</keyword>
<evidence type="ECO:0000256" key="1">
    <source>
        <dbReference type="SAM" id="MobiDB-lite"/>
    </source>
</evidence>
<feature type="compositionally biased region" description="Low complexity" evidence="1">
    <location>
        <begin position="57"/>
        <end position="70"/>
    </location>
</feature>
<keyword evidence="2" id="KW-0812">Transmembrane</keyword>
<accession>A0A918LZN8</accession>
<dbReference type="Proteomes" id="UP000646776">
    <property type="component" value="Unassembled WGS sequence"/>
</dbReference>
<feature type="region of interest" description="Disordered" evidence="1">
    <location>
        <begin position="337"/>
        <end position="375"/>
    </location>
</feature>
<name>A0A918LZN8_9ACTN</name>
<feature type="compositionally biased region" description="Low complexity" evidence="1">
    <location>
        <begin position="116"/>
        <end position="129"/>
    </location>
</feature>
<reference evidence="3" key="2">
    <citation type="submission" date="2020-09" db="EMBL/GenBank/DDBJ databases">
        <authorList>
            <person name="Sun Q."/>
            <person name="Ohkuma M."/>
        </authorList>
    </citation>
    <scope>NUCLEOTIDE SEQUENCE</scope>
    <source>
        <strain evidence="3">JCM 4125</strain>
    </source>
</reference>
<evidence type="ECO:0000313" key="3">
    <source>
        <dbReference type="EMBL" id="GGT84924.1"/>
    </source>
</evidence>
<evidence type="ECO:0000313" key="4">
    <source>
        <dbReference type="Proteomes" id="UP000646776"/>
    </source>
</evidence>
<organism evidence="3 4">
    <name type="scientific">Streptomyces phaeofaciens</name>
    <dbReference type="NCBI Taxonomy" id="68254"/>
    <lineage>
        <taxon>Bacteria</taxon>
        <taxon>Bacillati</taxon>
        <taxon>Actinomycetota</taxon>
        <taxon>Actinomycetes</taxon>
        <taxon>Kitasatosporales</taxon>
        <taxon>Streptomycetaceae</taxon>
        <taxon>Streptomyces</taxon>
    </lineage>
</organism>
<feature type="compositionally biased region" description="Basic and acidic residues" evidence="1">
    <location>
        <begin position="37"/>
        <end position="55"/>
    </location>
</feature>
<proteinExistence type="predicted"/>
<protein>
    <submittedName>
        <fullName evidence="3">Uncharacterized protein</fullName>
    </submittedName>
</protein>
<sequence length="375" mass="39715">MVGRTPEEPGDGSSISDEALQAFLRDSESGAAAPKEPSARARMVTERLRQQDARGETPAAWRATPDAAARGPRRRKKIWSALGVAAAIAVVVVALKPSLLPGDPLGQGEPEASASPLPAETAAPTGAPGQEPDQIPTLDRPFAGSPALRWADGEAGIVVPAAKAVGGASKDRVAQALQLTSKLLIGANLDPKTLRGERPTAALSVLDPKQPGLLDDMNTSLRSPSEGDDPLKMFSRFDPDEIRIVGDVVKTRGRMTFEKGEFAGVRVHADYTFVYPVAQAGGSNEVTRTIVRRVLDVELSDPAHYNITAGRLVVVKYDQEIGNSACEVYDGFLHPHFKSADPTGPEPTGPTTDPYDRSTDLGQDSSEDCGIVSRV</sequence>
<reference evidence="3" key="1">
    <citation type="journal article" date="2014" name="Int. J. Syst. Evol. Microbiol.">
        <title>Complete genome sequence of Corynebacterium casei LMG S-19264T (=DSM 44701T), isolated from a smear-ripened cheese.</title>
        <authorList>
            <consortium name="US DOE Joint Genome Institute (JGI-PGF)"/>
            <person name="Walter F."/>
            <person name="Albersmeier A."/>
            <person name="Kalinowski J."/>
            <person name="Ruckert C."/>
        </authorList>
    </citation>
    <scope>NUCLEOTIDE SEQUENCE</scope>
    <source>
        <strain evidence="3">JCM 4125</strain>
    </source>
</reference>
<dbReference type="EMBL" id="BMSA01000030">
    <property type="protein sequence ID" value="GGT84924.1"/>
    <property type="molecule type" value="Genomic_DNA"/>
</dbReference>
<evidence type="ECO:0000256" key="2">
    <source>
        <dbReference type="SAM" id="Phobius"/>
    </source>
</evidence>
<keyword evidence="2" id="KW-0472">Membrane</keyword>
<feature type="transmembrane region" description="Helical" evidence="2">
    <location>
        <begin position="78"/>
        <end position="95"/>
    </location>
</feature>
<dbReference type="AlphaFoldDB" id="A0A918LZN8"/>
<feature type="region of interest" description="Disordered" evidence="1">
    <location>
        <begin position="104"/>
        <end position="136"/>
    </location>
</feature>
<gene>
    <name evidence="3" type="ORF">GCM10010226_74470</name>
</gene>
<feature type="region of interest" description="Disordered" evidence="1">
    <location>
        <begin position="25"/>
        <end position="74"/>
    </location>
</feature>
<comment type="caution">
    <text evidence="3">The sequence shown here is derived from an EMBL/GenBank/DDBJ whole genome shotgun (WGS) entry which is preliminary data.</text>
</comment>
<keyword evidence="4" id="KW-1185">Reference proteome</keyword>